<organism evidence="3 4">
    <name type="scientific">Psychroflexus halocasei</name>
    <dbReference type="NCBI Taxonomy" id="908615"/>
    <lineage>
        <taxon>Bacteria</taxon>
        <taxon>Pseudomonadati</taxon>
        <taxon>Bacteroidota</taxon>
        <taxon>Flavobacteriia</taxon>
        <taxon>Flavobacteriales</taxon>
        <taxon>Flavobacteriaceae</taxon>
        <taxon>Psychroflexus</taxon>
    </lineage>
</organism>
<dbReference type="EMBL" id="FNQF01000005">
    <property type="protein sequence ID" value="SEA40098.1"/>
    <property type="molecule type" value="Genomic_DNA"/>
</dbReference>
<proteinExistence type="predicted"/>
<dbReference type="STRING" id="908615.SAMN05421540_105166"/>
<dbReference type="PROSITE" id="PS51257">
    <property type="entry name" value="PROKAR_LIPOPROTEIN"/>
    <property type="match status" value="1"/>
</dbReference>
<protein>
    <submittedName>
        <fullName evidence="3">FKBP-type peptidyl-prolyl cis-trans isomerase</fullName>
    </submittedName>
</protein>
<feature type="chain" id="PRO_5011507734" evidence="2">
    <location>
        <begin position="19"/>
        <end position="296"/>
    </location>
</feature>
<evidence type="ECO:0000256" key="2">
    <source>
        <dbReference type="SAM" id="SignalP"/>
    </source>
</evidence>
<dbReference type="SUPFAM" id="SSF54534">
    <property type="entry name" value="FKBP-like"/>
    <property type="match status" value="1"/>
</dbReference>
<feature type="region of interest" description="Disordered" evidence="1">
    <location>
        <begin position="223"/>
        <end position="296"/>
    </location>
</feature>
<name>A0A1H4AWE1_9FLAO</name>
<dbReference type="Proteomes" id="UP000198820">
    <property type="component" value="Unassembled WGS sequence"/>
</dbReference>
<keyword evidence="3" id="KW-0413">Isomerase</keyword>
<reference evidence="3 4" key="1">
    <citation type="submission" date="2016-10" db="EMBL/GenBank/DDBJ databases">
        <authorList>
            <person name="de Groot N.N."/>
        </authorList>
    </citation>
    <scope>NUCLEOTIDE SEQUENCE [LARGE SCALE GENOMIC DNA]</scope>
    <source>
        <strain evidence="3 4">DSM 23581</strain>
    </source>
</reference>
<evidence type="ECO:0000256" key="1">
    <source>
        <dbReference type="SAM" id="MobiDB-lite"/>
    </source>
</evidence>
<accession>A0A1H4AWE1</accession>
<gene>
    <name evidence="3" type="ORF">SAMN05421540_105166</name>
</gene>
<dbReference type="GO" id="GO:0003755">
    <property type="term" value="F:peptidyl-prolyl cis-trans isomerase activity"/>
    <property type="evidence" value="ECO:0007669"/>
    <property type="project" value="InterPro"/>
</dbReference>
<keyword evidence="4" id="KW-1185">Reference proteome</keyword>
<feature type="signal peptide" evidence="2">
    <location>
        <begin position="1"/>
        <end position="18"/>
    </location>
</feature>
<keyword evidence="2" id="KW-0732">Signal</keyword>
<evidence type="ECO:0000313" key="4">
    <source>
        <dbReference type="Proteomes" id="UP000198820"/>
    </source>
</evidence>
<dbReference type="InterPro" id="IPR046357">
    <property type="entry name" value="PPIase_dom_sf"/>
</dbReference>
<sequence>MKNLSLLMMMLLIFSACSSDDDGGGIKLRDAEEVKEENEASIQDFLSTHYYKMESNPSNPNFDRIVFDSISNGEEAIIDSEFLKTKTVTRNDIDYEIFYLKFREGAASERHPTFADSTLITYEGFTLSNKIFDVSPNPVWFDLTQIIPGFFEIMPEFRGGTGFVENPDGTVTFNDDFGIGAMFIPSGLGYFANPPVGSKVSAYSPIIFTFQLYKSKETDHDGDGVPTWMEDVNENHNLNDDDTNGNRVPNYLDPDDDGDRVPTREEIIINEDGTIEFPDSNGNGTPDYLDESYPLE</sequence>
<evidence type="ECO:0000313" key="3">
    <source>
        <dbReference type="EMBL" id="SEA40098.1"/>
    </source>
</evidence>
<dbReference type="RefSeq" id="WP_093244043.1">
    <property type="nucleotide sequence ID" value="NZ_FNQF01000005.1"/>
</dbReference>
<dbReference type="Gene3D" id="3.10.50.40">
    <property type="match status" value="1"/>
</dbReference>
<dbReference type="AlphaFoldDB" id="A0A1H4AWE1"/>